<dbReference type="PANTHER" id="PTHR10151">
    <property type="entry name" value="ECTONUCLEOTIDE PYROPHOSPHATASE/PHOSPHODIESTERASE"/>
    <property type="match status" value="1"/>
</dbReference>
<keyword evidence="2" id="KW-0812">Transmembrane</keyword>
<protein>
    <recommendedName>
        <fullName evidence="5">Ectonucleotide pyrophosphatase/phosphodiesterase family member 5</fullName>
    </recommendedName>
</protein>
<dbReference type="AlphaFoldDB" id="A0A8W8JJW2"/>
<dbReference type="Gene3D" id="3.30.1360.180">
    <property type="match status" value="1"/>
</dbReference>
<dbReference type="Gene3D" id="3.40.720.10">
    <property type="entry name" value="Alkaline Phosphatase, subunit A"/>
    <property type="match status" value="1"/>
</dbReference>
<sequence length="501" mass="57152">MKLKHKENRFRNLQKSILALFLVFVVATHGNDHLKQRVLLVSYDGFRWNYLDKISNKVNFERIINAGVYAKKGLQNAFITKTFPNHYTLVTGLYEESHGIVANEMYDPLFNETFSLSDPEDVIKSKWFDNGGEPIWVTNQKQSTPSLPRRSGSLFWPGSMASVHGYLPTKYLAYDPNMKFEERVDIIISWFLDKDPIDLGLLYYEHPDEEGHVYGPESDNMTLTIQKLEACTGYLLDSLERNNLLDKVNVILTSDHGMTTTPNDKTIVLGDYIQKDLYKVIVMNNPIVSIIPQNETAGDTIVSKLKNVAHLEVYKKSEIPQEYHYSRNRRILDILIVADLGYTIVESKDQNYTGKGDHGYNNSLPDMHPFFMAMGPAFRVNHTVETFKNVDVYPLICKILGIEPAPNNGSMDIVQILLKPKKERKLYELDNTFVVYLVILAIGGIFAGIFTIGACRQRRFHRHGELTPLPYKRPTASYSPVSLSQNGPSLPLLSDDTEEEF</sequence>
<dbReference type="PANTHER" id="PTHR10151:SF120">
    <property type="entry name" value="BIS(5'-ADENOSYL)-TRIPHOSPHATASE"/>
    <property type="match status" value="1"/>
</dbReference>
<dbReference type="GO" id="GO:0016787">
    <property type="term" value="F:hydrolase activity"/>
    <property type="evidence" value="ECO:0007669"/>
    <property type="project" value="UniProtKB-ARBA"/>
</dbReference>
<evidence type="ECO:0000256" key="2">
    <source>
        <dbReference type="SAM" id="Phobius"/>
    </source>
</evidence>
<dbReference type="Pfam" id="PF01663">
    <property type="entry name" value="Phosphodiest"/>
    <property type="match status" value="1"/>
</dbReference>
<keyword evidence="2" id="KW-0472">Membrane</keyword>
<feature type="compositionally biased region" description="Polar residues" evidence="1">
    <location>
        <begin position="477"/>
        <end position="488"/>
    </location>
</feature>
<keyword evidence="2" id="KW-1133">Transmembrane helix</keyword>
<evidence type="ECO:0000313" key="4">
    <source>
        <dbReference type="Proteomes" id="UP000005408"/>
    </source>
</evidence>
<reference evidence="3" key="1">
    <citation type="submission" date="2022-08" db="UniProtKB">
        <authorList>
            <consortium name="EnsemblMetazoa"/>
        </authorList>
    </citation>
    <scope>IDENTIFICATION</scope>
    <source>
        <strain evidence="3">05x7-T-G4-1.051#20</strain>
    </source>
</reference>
<dbReference type="InterPro" id="IPR002591">
    <property type="entry name" value="Phosphodiest/P_Trfase"/>
</dbReference>
<dbReference type="SUPFAM" id="SSF53649">
    <property type="entry name" value="Alkaline phosphatase-like"/>
    <property type="match status" value="1"/>
</dbReference>
<dbReference type="InterPro" id="IPR017850">
    <property type="entry name" value="Alkaline_phosphatase_core_sf"/>
</dbReference>
<feature type="region of interest" description="Disordered" evidence="1">
    <location>
        <begin position="477"/>
        <end position="501"/>
    </location>
</feature>
<proteinExistence type="predicted"/>
<name>A0A8W8JJW2_MAGGI</name>
<accession>A0A8W8JJW2</accession>
<evidence type="ECO:0008006" key="5">
    <source>
        <dbReference type="Google" id="ProtNLM"/>
    </source>
</evidence>
<dbReference type="OMA" id="HTTIITG"/>
<organism evidence="3 4">
    <name type="scientific">Magallana gigas</name>
    <name type="common">Pacific oyster</name>
    <name type="synonym">Crassostrea gigas</name>
    <dbReference type="NCBI Taxonomy" id="29159"/>
    <lineage>
        <taxon>Eukaryota</taxon>
        <taxon>Metazoa</taxon>
        <taxon>Spiralia</taxon>
        <taxon>Lophotrochozoa</taxon>
        <taxon>Mollusca</taxon>
        <taxon>Bivalvia</taxon>
        <taxon>Autobranchia</taxon>
        <taxon>Pteriomorphia</taxon>
        <taxon>Ostreida</taxon>
        <taxon>Ostreoidea</taxon>
        <taxon>Ostreidae</taxon>
        <taxon>Magallana</taxon>
    </lineage>
</organism>
<dbReference type="OrthoDB" id="415411at2759"/>
<dbReference type="Proteomes" id="UP000005408">
    <property type="component" value="Unassembled WGS sequence"/>
</dbReference>
<evidence type="ECO:0000256" key="1">
    <source>
        <dbReference type="SAM" id="MobiDB-lite"/>
    </source>
</evidence>
<keyword evidence="4" id="KW-1185">Reference proteome</keyword>
<evidence type="ECO:0000313" key="3">
    <source>
        <dbReference type="EnsemblMetazoa" id="G19617.1:cds"/>
    </source>
</evidence>
<dbReference type="EnsemblMetazoa" id="G19617.1">
    <property type="protein sequence ID" value="G19617.1:cds"/>
    <property type="gene ID" value="G19617"/>
</dbReference>
<feature type="transmembrane region" description="Helical" evidence="2">
    <location>
        <begin position="433"/>
        <end position="455"/>
    </location>
</feature>
<dbReference type="CDD" id="cd16018">
    <property type="entry name" value="Enpp"/>
    <property type="match status" value="1"/>
</dbReference>